<keyword evidence="5" id="KW-0812">Transmembrane</keyword>
<dbReference type="GO" id="GO:0015288">
    <property type="term" value="F:porin activity"/>
    <property type="evidence" value="ECO:0007669"/>
    <property type="project" value="TreeGrafter"/>
</dbReference>
<keyword evidence="8" id="KW-0175">Coiled coil</keyword>
<protein>
    <submittedName>
        <fullName evidence="9">TolC family protein</fullName>
    </submittedName>
</protein>
<keyword evidence="4" id="KW-1134">Transmembrane beta strand</keyword>
<dbReference type="AlphaFoldDB" id="A0A9D9NHZ1"/>
<comment type="caution">
    <text evidence="9">The sequence shown here is derived from an EMBL/GenBank/DDBJ whole genome shotgun (WGS) entry which is preliminary data.</text>
</comment>
<dbReference type="PANTHER" id="PTHR30026:SF20">
    <property type="entry name" value="OUTER MEMBRANE PROTEIN TOLC"/>
    <property type="match status" value="1"/>
</dbReference>
<dbReference type="PANTHER" id="PTHR30026">
    <property type="entry name" value="OUTER MEMBRANE PROTEIN TOLC"/>
    <property type="match status" value="1"/>
</dbReference>
<dbReference type="EMBL" id="JADIMD010000045">
    <property type="protein sequence ID" value="MBO8474316.1"/>
    <property type="molecule type" value="Genomic_DNA"/>
</dbReference>
<evidence type="ECO:0000256" key="8">
    <source>
        <dbReference type="SAM" id="Coils"/>
    </source>
</evidence>
<evidence type="ECO:0000256" key="3">
    <source>
        <dbReference type="ARBA" id="ARBA00022448"/>
    </source>
</evidence>
<name>A0A9D9NHZ1_9BACT</name>
<dbReference type="Proteomes" id="UP000823757">
    <property type="component" value="Unassembled WGS sequence"/>
</dbReference>
<dbReference type="GO" id="GO:0009279">
    <property type="term" value="C:cell outer membrane"/>
    <property type="evidence" value="ECO:0007669"/>
    <property type="project" value="UniProtKB-SubCell"/>
</dbReference>
<dbReference type="InterPro" id="IPR051906">
    <property type="entry name" value="TolC-like"/>
</dbReference>
<reference evidence="9" key="2">
    <citation type="journal article" date="2021" name="PeerJ">
        <title>Extensive microbial diversity within the chicken gut microbiome revealed by metagenomics and culture.</title>
        <authorList>
            <person name="Gilroy R."/>
            <person name="Ravi A."/>
            <person name="Getino M."/>
            <person name="Pursley I."/>
            <person name="Horton D.L."/>
            <person name="Alikhan N.F."/>
            <person name="Baker D."/>
            <person name="Gharbi K."/>
            <person name="Hall N."/>
            <person name="Watson M."/>
            <person name="Adriaenssens E.M."/>
            <person name="Foster-Nyarko E."/>
            <person name="Jarju S."/>
            <person name="Secka A."/>
            <person name="Antonio M."/>
            <person name="Oren A."/>
            <person name="Chaudhuri R.R."/>
            <person name="La Ragione R."/>
            <person name="Hildebrand F."/>
            <person name="Pallen M.J."/>
        </authorList>
    </citation>
    <scope>NUCLEOTIDE SEQUENCE</scope>
    <source>
        <strain evidence="9">B1-13419</strain>
    </source>
</reference>
<keyword evidence="3" id="KW-0813">Transport</keyword>
<keyword evidence="6" id="KW-0472">Membrane</keyword>
<dbReference type="GO" id="GO:0015562">
    <property type="term" value="F:efflux transmembrane transporter activity"/>
    <property type="evidence" value="ECO:0007669"/>
    <property type="project" value="InterPro"/>
</dbReference>
<feature type="coiled-coil region" evidence="8">
    <location>
        <begin position="350"/>
        <end position="377"/>
    </location>
</feature>
<evidence type="ECO:0000256" key="7">
    <source>
        <dbReference type="ARBA" id="ARBA00023237"/>
    </source>
</evidence>
<evidence type="ECO:0000313" key="10">
    <source>
        <dbReference type="Proteomes" id="UP000823757"/>
    </source>
</evidence>
<evidence type="ECO:0000256" key="4">
    <source>
        <dbReference type="ARBA" id="ARBA00022452"/>
    </source>
</evidence>
<dbReference type="Pfam" id="PF02321">
    <property type="entry name" value="OEP"/>
    <property type="match status" value="2"/>
</dbReference>
<evidence type="ECO:0000256" key="5">
    <source>
        <dbReference type="ARBA" id="ARBA00022692"/>
    </source>
</evidence>
<reference evidence="9" key="1">
    <citation type="submission" date="2020-10" db="EMBL/GenBank/DDBJ databases">
        <authorList>
            <person name="Gilroy R."/>
        </authorList>
    </citation>
    <scope>NUCLEOTIDE SEQUENCE</scope>
    <source>
        <strain evidence="9">B1-13419</strain>
    </source>
</reference>
<proteinExistence type="inferred from homology"/>
<comment type="subcellular location">
    <subcellularLocation>
        <location evidence="1">Cell outer membrane</location>
    </subcellularLocation>
</comment>
<dbReference type="InterPro" id="IPR003423">
    <property type="entry name" value="OMP_efflux"/>
</dbReference>
<evidence type="ECO:0000256" key="1">
    <source>
        <dbReference type="ARBA" id="ARBA00004442"/>
    </source>
</evidence>
<evidence type="ECO:0000256" key="6">
    <source>
        <dbReference type="ARBA" id="ARBA00023136"/>
    </source>
</evidence>
<comment type="similarity">
    <text evidence="2">Belongs to the outer membrane factor (OMF) (TC 1.B.17) family.</text>
</comment>
<organism evidence="9 10">
    <name type="scientific">Candidatus Cryptobacteroides faecigallinarum</name>
    <dbReference type="NCBI Taxonomy" id="2840763"/>
    <lineage>
        <taxon>Bacteria</taxon>
        <taxon>Pseudomonadati</taxon>
        <taxon>Bacteroidota</taxon>
        <taxon>Bacteroidia</taxon>
        <taxon>Bacteroidales</taxon>
        <taxon>Candidatus Cryptobacteroides</taxon>
    </lineage>
</organism>
<sequence length="465" mass="51954">MNAASQYRSDTTAVQKIHDMTPAQVAGVNSEVITLIDSADNDIWTLQRCIEYAMEENITLQKSRIAVENAMVDTKSAKGALFPSLSFSTSHNVINRPYQENSTTVSGTEILQSNSSTSYTGNYGLNAQWTIYNGGRNRKTIKQEELNTSMAQLDVNTTAYNIMENIAQLYIQILYADESIDVNRNTLEVSQAQLARGKELLASGSISKADYAQLEAQVSNDKYQLVTAETTLRDYKLQLKQLLEIEGDREMTLLLPEVDDEDVLVVLPDKETVYQTALGIRPEIESGELGVKASELGIRIAKSGYIPSLSVSAGIGTNHTSGTDFTFTEQIKNGWNNSIGLTLNVPIFSNRQTRSAVEKAELQLKTSELDLKESRKELYKTIENLWLDAWSSQLQYTAAKERVKSSMASYELVSEQFNYGMKNTVELLTEKNNLLSAEQELLQAKYMAVLNIQLLRFYSGQEIML</sequence>
<evidence type="ECO:0000313" key="9">
    <source>
        <dbReference type="EMBL" id="MBO8474316.1"/>
    </source>
</evidence>
<dbReference type="SUPFAM" id="SSF56954">
    <property type="entry name" value="Outer membrane efflux proteins (OEP)"/>
    <property type="match status" value="1"/>
</dbReference>
<gene>
    <name evidence="9" type="ORF">IAB91_03365</name>
</gene>
<keyword evidence="7" id="KW-0998">Cell outer membrane</keyword>
<evidence type="ECO:0000256" key="2">
    <source>
        <dbReference type="ARBA" id="ARBA00007613"/>
    </source>
</evidence>
<dbReference type="Gene3D" id="1.20.1600.10">
    <property type="entry name" value="Outer membrane efflux proteins (OEP)"/>
    <property type="match status" value="1"/>
</dbReference>
<accession>A0A9D9NHZ1</accession>
<dbReference type="GO" id="GO:1990281">
    <property type="term" value="C:efflux pump complex"/>
    <property type="evidence" value="ECO:0007669"/>
    <property type="project" value="TreeGrafter"/>
</dbReference>